<dbReference type="Gene3D" id="2.40.30.10">
    <property type="entry name" value="Translation factors"/>
    <property type="match status" value="2"/>
</dbReference>
<dbReference type="InterPro" id="IPR054696">
    <property type="entry name" value="GTP-eEF1A_C"/>
</dbReference>
<dbReference type="SUPFAM" id="SSF50447">
    <property type="entry name" value="Translation proteins"/>
    <property type="match status" value="1"/>
</dbReference>
<dbReference type="CDD" id="cd22249">
    <property type="entry name" value="UDM1_RNF168_RNF169-like"/>
    <property type="match status" value="1"/>
</dbReference>
<dbReference type="InterPro" id="IPR000795">
    <property type="entry name" value="T_Tr_GTP-bd_dom"/>
</dbReference>
<keyword evidence="5" id="KW-0378">Hydrolase</keyword>
<keyword evidence="3" id="KW-0963">Cytoplasm</keyword>
<evidence type="ECO:0000259" key="11">
    <source>
        <dbReference type="PROSITE" id="PS51722"/>
    </source>
</evidence>
<feature type="region of interest" description="Disordered" evidence="10">
    <location>
        <begin position="1"/>
        <end position="33"/>
    </location>
</feature>
<keyword evidence="13" id="KW-1185">Reference proteome</keyword>
<reference evidence="12 13" key="1">
    <citation type="submission" date="2024-01" db="EMBL/GenBank/DDBJ databases">
        <title>Comparative genomics of Cryptococcus and Kwoniella reveals pathogenesis evolution and contrasting modes of karyotype evolution via chromosome fusion or intercentromeric recombination.</title>
        <authorList>
            <person name="Coelho M.A."/>
            <person name="David-Palma M."/>
            <person name="Shea T."/>
            <person name="Bowers K."/>
            <person name="McGinley-Smith S."/>
            <person name="Mohammad A.W."/>
            <person name="Gnirke A."/>
            <person name="Yurkov A.M."/>
            <person name="Nowrousian M."/>
            <person name="Sun S."/>
            <person name="Cuomo C.A."/>
            <person name="Heitman J."/>
        </authorList>
    </citation>
    <scope>NUCLEOTIDE SEQUENCE [LARGE SCALE GENOMIC DNA]</scope>
    <source>
        <strain evidence="12 13">CBS 6074</strain>
    </source>
</reference>
<proteinExistence type="inferred from homology"/>
<dbReference type="FunFam" id="2.40.30.10:FF:000107">
    <property type="entry name" value="Related to translation elongation factor HBS1"/>
    <property type="match status" value="1"/>
</dbReference>
<dbReference type="PANTHER" id="PTHR23115">
    <property type="entry name" value="TRANSLATION FACTOR"/>
    <property type="match status" value="1"/>
</dbReference>
<feature type="compositionally biased region" description="Acidic residues" evidence="10">
    <location>
        <begin position="12"/>
        <end position="25"/>
    </location>
</feature>
<keyword evidence="4" id="KW-0547">Nucleotide-binding</keyword>
<dbReference type="GO" id="GO:0005829">
    <property type="term" value="C:cytosol"/>
    <property type="evidence" value="ECO:0007669"/>
    <property type="project" value="GOC"/>
</dbReference>
<organism evidence="12 13">
    <name type="scientific">Kwoniella dendrophila CBS 6074</name>
    <dbReference type="NCBI Taxonomy" id="1295534"/>
    <lineage>
        <taxon>Eukaryota</taxon>
        <taxon>Fungi</taxon>
        <taxon>Dikarya</taxon>
        <taxon>Basidiomycota</taxon>
        <taxon>Agaricomycotina</taxon>
        <taxon>Tremellomycetes</taxon>
        <taxon>Tremellales</taxon>
        <taxon>Cryptococcaceae</taxon>
        <taxon>Kwoniella</taxon>
    </lineage>
</organism>
<dbReference type="RefSeq" id="XP_066076552.1">
    <property type="nucleotide sequence ID" value="XM_066220455.1"/>
</dbReference>
<dbReference type="PRINTS" id="PR00315">
    <property type="entry name" value="ELONGATNFCT"/>
</dbReference>
<dbReference type="CDD" id="cd04093">
    <property type="entry name" value="HBS1_C_III"/>
    <property type="match status" value="1"/>
</dbReference>
<dbReference type="FunFam" id="3.40.50.300:FF:001277">
    <property type="entry name" value="Elongation factor 1 alpha-like protein"/>
    <property type="match status" value="1"/>
</dbReference>
<evidence type="ECO:0000256" key="6">
    <source>
        <dbReference type="ARBA" id="ARBA00022845"/>
    </source>
</evidence>
<dbReference type="InterPro" id="IPR050100">
    <property type="entry name" value="TRAFAC_GTPase_members"/>
</dbReference>
<dbReference type="GO" id="GO:0002184">
    <property type="term" value="P:cytoplasmic translational termination"/>
    <property type="evidence" value="ECO:0007669"/>
    <property type="project" value="UniProtKB-ARBA"/>
</dbReference>
<dbReference type="InterPro" id="IPR009001">
    <property type="entry name" value="Transl_elong_EF1A/Init_IF2_C"/>
</dbReference>
<feature type="domain" description="Tr-type G" evidence="11">
    <location>
        <begin position="458"/>
        <end position="683"/>
    </location>
</feature>
<comment type="subcellular location">
    <subcellularLocation>
        <location evidence="1">Cytoplasm</location>
    </subcellularLocation>
</comment>
<feature type="compositionally biased region" description="Low complexity" evidence="10">
    <location>
        <begin position="103"/>
        <end position="128"/>
    </location>
</feature>
<dbReference type="EMBL" id="CP144103">
    <property type="protein sequence ID" value="WWC89789.1"/>
    <property type="molecule type" value="Genomic_DNA"/>
</dbReference>
<dbReference type="PROSITE" id="PS00301">
    <property type="entry name" value="G_TR_1"/>
    <property type="match status" value="1"/>
</dbReference>
<evidence type="ECO:0000256" key="4">
    <source>
        <dbReference type="ARBA" id="ARBA00022741"/>
    </source>
</evidence>
<comment type="catalytic activity">
    <reaction evidence="9">
        <text>GTP + H2O = GDP + phosphate + H(+)</text>
        <dbReference type="Rhea" id="RHEA:19669"/>
        <dbReference type="ChEBI" id="CHEBI:15377"/>
        <dbReference type="ChEBI" id="CHEBI:15378"/>
        <dbReference type="ChEBI" id="CHEBI:37565"/>
        <dbReference type="ChEBI" id="CHEBI:43474"/>
        <dbReference type="ChEBI" id="CHEBI:58189"/>
    </reaction>
    <physiologicalReaction direction="left-to-right" evidence="9">
        <dbReference type="Rhea" id="RHEA:19670"/>
    </physiologicalReaction>
</comment>
<dbReference type="Gene3D" id="3.40.50.300">
    <property type="entry name" value="P-loop containing nucleotide triphosphate hydrolases"/>
    <property type="match status" value="1"/>
</dbReference>
<dbReference type="Pfam" id="PF08938">
    <property type="entry name" value="HBS1_N"/>
    <property type="match status" value="1"/>
</dbReference>
<accession>A0AAX4JX14</accession>
<evidence type="ECO:0000313" key="13">
    <source>
        <dbReference type="Proteomes" id="UP001355207"/>
    </source>
</evidence>
<dbReference type="Proteomes" id="UP001355207">
    <property type="component" value="Chromosome 6"/>
</dbReference>
<keyword evidence="7" id="KW-0648">Protein biosynthesis</keyword>
<dbReference type="CDD" id="cd01883">
    <property type="entry name" value="EF1_alpha"/>
    <property type="match status" value="1"/>
</dbReference>
<dbReference type="PROSITE" id="PS51722">
    <property type="entry name" value="G_TR_2"/>
    <property type="match status" value="1"/>
</dbReference>
<name>A0AAX4JX14_9TREE</name>
<dbReference type="AlphaFoldDB" id="A0AAX4JX14"/>
<keyword evidence="6" id="KW-0810">Translation regulation</keyword>
<dbReference type="InterPro" id="IPR015033">
    <property type="entry name" value="HBS1-like_N"/>
</dbReference>
<evidence type="ECO:0000256" key="1">
    <source>
        <dbReference type="ARBA" id="ARBA00004496"/>
    </source>
</evidence>
<dbReference type="InterPro" id="IPR009000">
    <property type="entry name" value="Transl_B-barrel_sf"/>
</dbReference>
<evidence type="ECO:0000256" key="7">
    <source>
        <dbReference type="ARBA" id="ARBA00022917"/>
    </source>
</evidence>
<feature type="compositionally biased region" description="Polar residues" evidence="10">
    <location>
        <begin position="181"/>
        <end position="190"/>
    </location>
</feature>
<feature type="compositionally biased region" description="Low complexity" evidence="10">
    <location>
        <begin position="384"/>
        <end position="401"/>
    </location>
</feature>
<dbReference type="SUPFAM" id="SSF52540">
    <property type="entry name" value="P-loop containing nucleoside triphosphate hydrolases"/>
    <property type="match status" value="1"/>
</dbReference>
<dbReference type="GO" id="GO:0003924">
    <property type="term" value="F:GTPase activity"/>
    <property type="evidence" value="ECO:0007669"/>
    <property type="project" value="InterPro"/>
</dbReference>
<evidence type="ECO:0000256" key="8">
    <source>
        <dbReference type="ARBA" id="ARBA00023134"/>
    </source>
</evidence>
<gene>
    <name evidence="12" type="ORF">L201_004715</name>
</gene>
<evidence type="ECO:0000256" key="2">
    <source>
        <dbReference type="ARBA" id="ARBA00007249"/>
    </source>
</evidence>
<dbReference type="GO" id="GO:0005525">
    <property type="term" value="F:GTP binding"/>
    <property type="evidence" value="ECO:0007669"/>
    <property type="project" value="UniProtKB-KW"/>
</dbReference>
<feature type="region of interest" description="Disordered" evidence="10">
    <location>
        <begin position="79"/>
        <end position="280"/>
    </location>
</feature>
<protein>
    <recommendedName>
        <fullName evidence="11">Tr-type G domain-containing protein</fullName>
    </recommendedName>
</protein>
<feature type="compositionally biased region" description="Low complexity" evidence="10">
    <location>
        <begin position="191"/>
        <end position="208"/>
    </location>
</feature>
<feature type="region of interest" description="Disordered" evidence="10">
    <location>
        <begin position="334"/>
        <end position="403"/>
    </location>
</feature>
<dbReference type="FunFam" id="2.40.30.10:FF:000020">
    <property type="entry name" value="Translation elongation factor EF-1"/>
    <property type="match status" value="1"/>
</dbReference>
<evidence type="ECO:0000256" key="5">
    <source>
        <dbReference type="ARBA" id="ARBA00022801"/>
    </source>
</evidence>
<dbReference type="InterPro" id="IPR031157">
    <property type="entry name" value="G_TR_CS"/>
</dbReference>
<evidence type="ECO:0000313" key="12">
    <source>
        <dbReference type="EMBL" id="WWC89789.1"/>
    </source>
</evidence>
<dbReference type="SUPFAM" id="SSF50465">
    <property type="entry name" value="EF-Tu/eEF-1alpha/eIF2-gamma C-terminal domain"/>
    <property type="match status" value="1"/>
</dbReference>
<feature type="compositionally biased region" description="Low complexity" evidence="10">
    <location>
        <begin position="137"/>
        <end position="169"/>
    </location>
</feature>
<dbReference type="InterPro" id="IPR027417">
    <property type="entry name" value="P-loop_NTPase"/>
</dbReference>
<feature type="compositionally biased region" description="Polar residues" evidence="10">
    <location>
        <begin position="358"/>
        <end position="383"/>
    </location>
</feature>
<dbReference type="GeneID" id="91095385"/>
<dbReference type="Pfam" id="PF00009">
    <property type="entry name" value="GTP_EFTU"/>
    <property type="match status" value="1"/>
</dbReference>
<evidence type="ECO:0000256" key="3">
    <source>
        <dbReference type="ARBA" id="ARBA00022490"/>
    </source>
</evidence>
<dbReference type="GO" id="GO:0006417">
    <property type="term" value="P:regulation of translation"/>
    <property type="evidence" value="ECO:0007669"/>
    <property type="project" value="UniProtKB-KW"/>
</dbReference>
<keyword evidence="8" id="KW-0342">GTP-binding</keyword>
<sequence length="897" mass="96417">MSRHRFVRNLDLDDEMNDEEEEGYSQEEQAQMASAMPLAKNALKDLKPPISDDAIADSLWHYWFDVDKSVAWLRQDHEKKGEAPYPSLQPTPKEQPRKRPKNLLSALSKSTSTPSSSESPQPPLSALQRLTLSRKQATPSSSSSTAPTPSSTSSTESPAKPMSKLALLAQKRKEAAAQAASTSSPIPQTPSKSVSSSAVASGTVSPASDSGAKPLSKLAQKMAAARAAREEASVKAAPSSTSDSIPIDSSPATSSSQDTTDLFPTFRPSPKPKSKSSPSAFFSILTSTSAHDNQKTEMEVTNLHVPLATDIASLTKTFEEAFAESPDEIVLRKRQAAKAKAAANPKSASLPGKPRTPAITNTPKSKLTPKTQPNSPVNSTSKAGSSGSNTPTNTTNKGGSKSPLTVAQQDLAGLHLDQEVDEAELQREKEKFKERAALSMKSEELIAKVRKEEEESGKKNISLIVVGHVDAGKSTLMGRLLYDIGELTEKEKTANERGSKKIGKGSFAFAWGLDALGDERDRGVTIDIATTHFTTPHRNYTLLDAPGHRDFIPAMISGAAQADVALMVVDGSPGEFEAGFERGGQTREHAWLVRSLGVKEIIVGINKMDLVSWSEDRYEEIVEALKPFLVSAGFSAAKTTFMPLAAMEGINIIENDSEELKEWYKGPTLFNALDKVEVPTRPYDSPLRIPVSNVFKGQTAIASGVAVSGRLCSGIVQVGDRVRAVPGDEVATVRTIEVDEDSSSYAVSGQNVTLYLSGIDSIHLSIGTILCPTSLPVPLITKFKTQILIFDLQGSPIITGTPVELFHHSINLPATITKLINVIDKGKVIKENPRVLQKGLTATVELTLRSPNSNNQNNAQIPKIPLETSQENKEMGRILIRRNGETIAAGIVTELLG</sequence>
<evidence type="ECO:0000256" key="9">
    <source>
        <dbReference type="ARBA" id="ARBA00049117"/>
    </source>
</evidence>
<dbReference type="Pfam" id="PF22594">
    <property type="entry name" value="GTP-eEF1A_C"/>
    <property type="match status" value="1"/>
</dbReference>
<evidence type="ECO:0000256" key="10">
    <source>
        <dbReference type="SAM" id="MobiDB-lite"/>
    </source>
</evidence>
<comment type="similarity">
    <text evidence="2">Belongs to the TRAFAC class translation factor GTPase superfamily. Classic translation factor GTPase family. EF-Tu/EF-1A subfamily.</text>
</comment>
<feature type="compositionally biased region" description="Low complexity" evidence="10">
    <location>
        <begin position="234"/>
        <end position="261"/>
    </location>
</feature>
<dbReference type="CDD" id="cd16267">
    <property type="entry name" value="HBS1-like_II"/>
    <property type="match status" value="1"/>
</dbReference>